<dbReference type="KEGG" id="bvo:Pan97_30210"/>
<dbReference type="GO" id="GO:0006310">
    <property type="term" value="P:DNA recombination"/>
    <property type="evidence" value="ECO:0007669"/>
    <property type="project" value="UniProtKB-KW"/>
</dbReference>
<dbReference type="GO" id="GO:0015074">
    <property type="term" value="P:DNA integration"/>
    <property type="evidence" value="ECO:0007669"/>
    <property type="project" value="InterPro"/>
</dbReference>
<evidence type="ECO:0000256" key="1">
    <source>
        <dbReference type="ARBA" id="ARBA00023172"/>
    </source>
</evidence>
<organism evidence="2 3">
    <name type="scientific">Bremerella volcania</name>
    <dbReference type="NCBI Taxonomy" id="2527984"/>
    <lineage>
        <taxon>Bacteria</taxon>
        <taxon>Pseudomonadati</taxon>
        <taxon>Planctomycetota</taxon>
        <taxon>Planctomycetia</taxon>
        <taxon>Pirellulales</taxon>
        <taxon>Pirellulaceae</taxon>
        <taxon>Bremerella</taxon>
    </lineage>
</organism>
<dbReference type="GO" id="GO:0003677">
    <property type="term" value="F:DNA binding"/>
    <property type="evidence" value="ECO:0007669"/>
    <property type="project" value="InterPro"/>
</dbReference>
<dbReference type="Gene3D" id="1.10.443.10">
    <property type="entry name" value="Intergrase catalytic core"/>
    <property type="match status" value="1"/>
</dbReference>
<keyword evidence="3" id="KW-1185">Reference proteome</keyword>
<reference evidence="3" key="1">
    <citation type="submission" date="2019-02" db="EMBL/GenBank/DDBJ databases">
        <title>Deep-cultivation of Planctomycetes and their phenomic and genomic characterization uncovers novel biology.</title>
        <authorList>
            <person name="Wiegand S."/>
            <person name="Jogler M."/>
            <person name="Boedeker C."/>
            <person name="Pinto D."/>
            <person name="Vollmers J."/>
            <person name="Rivas-Marin E."/>
            <person name="Kohn T."/>
            <person name="Peeters S.H."/>
            <person name="Heuer A."/>
            <person name="Rast P."/>
            <person name="Oberbeckmann S."/>
            <person name="Bunk B."/>
            <person name="Jeske O."/>
            <person name="Meyerdierks A."/>
            <person name="Storesund J.E."/>
            <person name="Kallscheuer N."/>
            <person name="Luecker S."/>
            <person name="Lage O.M."/>
            <person name="Pohl T."/>
            <person name="Merkel B.J."/>
            <person name="Hornburger P."/>
            <person name="Mueller R.-W."/>
            <person name="Bruemmer F."/>
            <person name="Labrenz M."/>
            <person name="Spormann A.M."/>
            <person name="Op den Camp H."/>
            <person name="Overmann J."/>
            <person name="Amann R."/>
            <person name="Jetten M.S.M."/>
            <person name="Mascher T."/>
            <person name="Medema M.H."/>
            <person name="Devos D.P."/>
            <person name="Kaster A.-K."/>
            <person name="Ovreas L."/>
            <person name="Rohde M."/>
            <person name="Galperin M.Y."/>
            <person name="Jogler C."/>
        </authorList>
    </citation>
    <scope>NUCLEOTIDE SEQUENCE [LARGE SCALE GENOMIC DNA]</scope>
    <source>
        <strain evidence="3">Pan97</strain>
    </source>
</reference>
<dbReference type="InterPro" id="IPR013762">
    <property type="entry name" value="Integrase-like_cat_sf"/>
</dbReference>
<proteinExistence type="predicted"/>
<evidence type="ECO:0000313" key="2">
    <source>
        <dbReference type="EMBL" id="QDU75977.1"/>
    </source>
</evidence>
<name>A0A518C9R7_9BACT</name>
<dbReference type="InterPro" id="IPR011010">
    <property type="entry name" value="DNA_brk_join_enz"/>
</dbReference>
<evidence type="ECO:0008006" key="4">
    <source>
        <dbReference type="Google" id="ProtNLM"/>
    </source>
</evidence>
<dbReference type="AlphaFoldDB" id="A0A518C9R7"/>
<protein>
    <recommendedName>
        <fullName evidence="4">Core-binding (CB) domain-containing protein</fullName>
    </recommendedName>
</protein>
<sequence>MPFKYQLTWVPNAGKWRKRYLGRTYYLKTETNGKRDREGYEAALREWERLKASIDGLGPDPYTRTGALIPENQVVVSAPAYFPPMPEAPNGQQSNVAISSAPKREEIEPTPARYDDTPDWIESFGIGASLHPELLITNGKTVPYTGERRIGTLAQSWLDQRKAQAERGELSLKQWSEDRAKLEVFRNFIIANYPTVVFIDQISPSMLNLYRDKQWEFIDHENPQYRISKATLKKRLDAVSKWLHWLVDQNILAELPKDLKTYGRVKLDKPKPIFWEVSDVRKLSENSPIRTRLFIMLALNLGYTQKDIATLEPDMIDWETGIVTRARNKTGVYGKARLWPSSLKLLMKLGNCQADGPILTGNNGAPLYAETVNENGKLATNDAIRLAFTRAKRQLAKVELESRYPETFSLKREGVNGDISMEQWREIQEERRAERERLIKNWLADEKRSFKHLRKTAANEIEKVRPDLTELFLAHSEGGMKRAYVERHFRELFIETDKLESLFGF</sequence>
<dbReference type="SUPFAM" id="SSF56349">
    <property type="entry name" value="DNA breaking-rejoining enzymes"/>
    <property type="match status" value="1"/>
</dbReference>
<evidence type="ECO:0000313" key="3">
    <source>
        <dbReference type="Proteomes" id="UP000318626"/>
    </source>
</evidence>
<dbReference type="Proteomes" id="UP000318626">
    <property type="component" value="Chromosome"/>
</dbReference>
<dbReference type="EMBL" id="CP036289">
    <property type="protein sequence ID" value="QDU75977.1"/>
    <property type="molecule type" value="Genomic_DNA"/>
</dbReference>
<keyword evidence="1" id="KW-0233">DNA recombination</keyword>
<accession>A0A518C9R7</accession>
<gene>
    <name evidence="2" type="ORF">Pan97_30210</name>
</gene>